<dbReference type="InterPro" id="IPR005574">
    <property type="entry name" value="Rpb4/RPC9"/>
</dbReference>
<dbReference type="Proteomes" id="UP000187406">
    <property type="component" value="Unassembled WGS sequence"/>
</dbReference>
<evidence type="ECO:0000256" key="3">
    <source>
        <dbReference type="ARBA" id="ARBA00016672"/>
    </source>
</evidence>
<evidence type="ECO:0000256" key="6">
    <source>
        <dbReference type="ARBA" id="ARBA00023242"/>
    </source>
</evidence>
<dbReference type="InterPro" id="IPR010997">
    <property type="entry name" value="HRDC-like_sf"/>
</dbReference>
<dbReference type="PANTHER" id="PTHR15561">
    <property type="entry name" value="CALCITONIN GENE-RELATED PEPTIDE-RECEPTOR COMPONENT PROTEIN"/>
    <property type="match status" value="1"/>
</dbReference>
<dbReference type="AlphaFoldDB" id="A0A1Q3APJ8"/>
<dbReference type="GO" id="GO:0006384">
    <property type="term" value="P:transcription initiation at RNA polymerase III promoter"/>
    <property type="evidence" value="ECO:0007669"/>
    <property type="project" value="InterPro"/>
</dbReference>
<evidence type="ECO:0000256" key="4">
    <source>
        <dbReference type="ARBA" id="ARBA00022478"/>
    </source>
</evidence>
<feature type="compositionally biased region" description="Acidic residues" evidence="7">
    <location>
        <begin position="177"/>
        <end position="221"/>
    </location>
</feature>
<dbReference type="Pfam" id="PF03874">
    <property type="entry name" value="RNA_pol_Rpb4"/>
    <property type="match status" value="1"/>
</dbReference>
<organism evidence="9 10">
    <name type="scientific">Cephalotus follicularis</name>
    <name type="common">Albany pitcher plant</name>
    <dbReference type="NCBI Taxonomy" id="3775"/>
    <lineage>
        <taxon>Eukaryota</taxon>
        <taxon>Viridiplantae</taxon>
        <taxon>Streptophyta</taxon>
        <taxon>Embryophyta</taxon>
        <taxon>Tracheophyta</taxon>
        <taxon>Spermatophyta</taxon>
        <taxon>Magnoliopsida</taxon>
        <taxon>eudicotyledons</taxon>
        <taxon>Gunneridae</taxon>
        <taxon>Pentapetalae</taxon>
        <taxon>rosids</taxon>
        <taxon>fabids</taxon>
        <taxon>Oxalidales</taxon>
        <taxon>Cephalotaceae</taxon>
        <taxon>Cephalotus</taxon>
    </lineage>
</organism>
<comment type="subcellular location">
    <subcellularLocation>
        <location evidence="1">Nucleus</location>
    </subcellularLocation>
</comment>
<dbReference type="OrthoDB" id="1746530at2759"/>
<dbReference type="InterPro" id="IPR038324">
    <property type="entry name" value="Rpb4/RPC9_sf"/>
</dbReference>
<sequence>RPSPPPRFSINTLKWIRLGYGNHLLVYIEELHFLKLFAVRLSLSLEMKIIEANAGPLTNFEVLDFINSKGASRDTTRVIAPIAPSEYKVYDYLADSPACNQTREKIYEFLERSKRYNLAKAEMLNIINICPTSLVEIDPIIEQCEDRFEGNRLDELVQVVVEMFSPPPTQPEPREGIDEDKGEVMEEEQIDEDGINEASDEEAADENDEENAVAEQINEEE</sequence>
<evidence type="ECO:0000256" key="5">
    <source>
        <dbReference type="ARBA" id="ARBA00023163"/>
    </source>
</evidence>
<keyword evidence="6" id="KW-0539">Nucleus</keyword>
<dbReference type="STRING" id="3775.A0A1Q3APJ8"/>
<comment type="similarity">
    <text evidence="2">Belongs to the eukaryotic RPC9 RNA polymerase subunit family.</text>
</comment>
<proteinExistence type="inferred from homology"/>
<comment type="caution">
    <text evidence="9">The sequence shown here is derived from an EMBL/GenBank/DDBJ whole genome shotgun (WGS) entry which is preliminary data.</text>
</comment>
<feature type="non-terminal residue" evidence="9">
    <location>
        <position position="1"/>
    </location>
</feature>
<keyword evidence="10" id="KW-1185">Reference proteome</keyword>
<dbReference type="EMBL" id="BDDD01000035">
    <property type="protein sequence ID" value="GAV57560.1"/>
    <property type="molecule type" value="Genomic_DNA"/>
</dbReference>
<evidence type="ECO:0000313" key="9">
    <source>
        <dbReference type="EMBL" id="GAV57560.1"/>
    </source>
</evidence>
<gene>
    <name evidence="9" type="ORF">CFOL_v3_01097</name>
</gene>
<feature type="region of interest" description="Disordered" evidence="7">
    <location>
        <begin position="164"/>
        <end position="221"/>
    </location>
</feature>
<feature type="domain" description="RNA polymerase Rpb4/RPC9 core" evidence="8">
    <location>
        <begin position="47"/>
        <end position="167"/>
    </location>
</feature>
<dbReference type="InterPro" id="IPR006590">
    <property type="entry name" value="RNA_pol_Rpb4/RPC9_core"/>
</dbReference>
<evidence type="ECO:0000259" key="8">
    <source>
        <dbReference type="SMART" id="SM00657"/>
    </source>
</evidence>
<evidence type="ECO:0000256" key="7">
    <source>
        <dbReference type="SAM" id="MobiDB-lite"/>
    </source>
</evidence>
<dbReference type="Gene3D" id="1.20.1250.40">
    <property type="match status" value="1"/>
</dbReference>
<dbReference type="FunFam" id="1.20.1250.40:FF:000008">
    <property type="entry name" value="RNA polymerase II, Rpb4, core protein"/>
    <property type="match status" value="1"/>
</dbReference>
<keyword evidence="4" id="KW-0240">DNA-directed RNA polymerase</keyword>
<dbReference type="InterPro" id="IPR038846">
    <property type="entry name" value="RPC9"/>
</dbReference>
<dbReference type="SUPFAM" id="SSF47819">
    <property type="entry name" value="HRDC-like"/>
    <property type="match status" value="1"/>
</dbReference>
<dbReference type="InParanoid" id="A0A1Q3APJ8"/>
<evidence type="ECO:0000256" key="1">
    <source>
        <dbReference type="ARBA" id="ARBA00004123"/>
    </source>
</evidence>
<dbReference type="PANTHER" id="PTHR15561:SF0">
    <property type="entry name" value="DNA-DIRECTED RNA POLYMERASE III SUBUNIT RPC9"/>
    <property type="match status" value="1"/>
</dbReference>
<dbReference type="FunCoup" id="A0A1Q3APJ8">
    <property type="interactions" value="1905"/>
</dbReference>
<accession>A0A1Q3APJ8</accession>
<keyword evidence="5" id="KW-0804">Transcription</keyword>
<name>A0A1Q3APJ8_CEPFO</name>
<protein>
    <recommendedName>
        <fullName evidence="3">DNA-directed RNA polymerase III subunit RPC9</fullName>
    </recommendedName>
</protein>
<evidence type="ECO:0000256" key="2">
    <source>
        <dbReference type="ARBA" id="ARBA00006898"/>
    </source>
</evidence>
<dbReference type="GO" id="GO:0000166">
    <property type="term" value="F:nucleotide binding"/>
    <property type="evidence" value="ECO:0007669"/>
    <property type="project" value="InterPro"/>
</dbReference>
<dbReference type="SMART" id="SM00657">
    <property type="entry name" value="RPOL4c"/>
    <property type="match status" value="1"/>
</dbReference>
<evidence type="ECO:0000313" key="10">
    <source>
        <dbReference type="Proteomes" id="UP000187406"/>
    </source>
</evidence>
<reference evidence="10" key="1">
    <citation type="submission" date="2016-04" db="EMBL/GenBank/DDBJ databases">
        <title>Cephalotus genome sequencing.</title>
        <authorList>
            <person name="Fukushima K."/>
            <person name="Hasebe M."/>
            <person name="Fang X."/>
        </authorList>
    </citation>
    <scope>NUCLEOTIDE SEQUENCE [LARGE SCALE GENOMIC DNA]</scope>
    <source>
        <strain evidence="10">cv. St1</strain>
    </source>
</reference>
<dbReference type="GO" id="GO:0005666">
    <property type="term" value="C:RNA polymerase III complex"/>
    <property type="evidence" value="ECO:0007669"/>
    <property type="project" value="InterPro"/>
</dbReference>